<feature type="compositionally biased region" description="Low complexity" evidence="16">
    <location>
        <begin position="904"/>
        <end position="918"/>
    </location>
</feature>
<dbReference type="GO" id="GO:0043130">
    <property type="term" value="F:ubiquitin binding"/>
    <property type="evidence" value="ECO:0007669"/>
    <property type="project" value="InterPro"/>
</dbReference>
<feature type="region of interest" description="Disordered" evidence="16">
    <location>
        <begin position="95"/>
        <end position="166"/>
    </location>
</feature>
<dbReference type="AlphaFoldDB" id="A0A2K3QNM8"/>
<evidence type="ECO:0000256" key="16">
    <source>
        <dbReference type="SAM" id="MobiDB-lite"/>
    </source>
</evidence>
<feature type="compositionally biased region" description="Low complexity" evidence="16">
    <location>
        <begin position="326"/>
        <end position="336"/>
    </location>
</feature>
<feature type="compositionally biased region" description="Low complexity" evidence="16">
    <location>
        <begin position="239"/>
        <end position="265"/>
    </location>
</feature>
<evidence type="ECO:0000256" key="15">
    <source>
        <dbReference type="ARBA" id="ARBA00023242"/>
    </source>
</evidence>
<dbReference type="STRING" id="45235.A0A2K3QNM8"/>
<feature type="compositionally biased region" description="Polar residues" evidence="16">
    <location>
        <begin position="847"/>
        <end position="861"/>
    </location>
</feature>
<dbReference type="OrthoDB" id="5396806at2759"/>
<feature type="compositionally biased region" description="Polar residues" evidence="16">
    <location>
        <begin position="287"/>
        <end position="305"/>
    </location>
</feature>
<proteinExistence type="inferred from homology"/>
<feature type="compositionally biased region" description="Low complexity" evidence="16">
    <location>
        <begin position="738"/>
        <end position="805"/>
    </location>
</feature>
<dbReference type="GO" id="GO:0005737">
    <property type="term" value="C:cytoplasm"/>
    <property type="evidence" value="ECO:0007669"/>
    <property type="project" value="UniProtKB-SubCell"/>
</dbReference>
<feature type="compositionally biased region" description="Low complexity" evidence="16">
    <location>
        <begin position="649"/>
        <end position="664"/>
    </location>
</feature>
<feature type="compositionally biased region" description="Low complexity" evidence="16">
    <location>
        <begin position="588"/>
        <end position="600"/>
    </location>
</feature>
<feature type="compositionally biased region" description="Acidic residues" evidence="16">
    <location>
        <begin position="388"/>
        <end position="399"/>
    </location>
</feature>
<evidence type="ECO:0000256" key="4">
    <source>
        <dbReference type="ARBA" id="ARBA00005491"/>
    </source>
</evidence>
<feature type="compositionally biased region" description="Gly residues" evidence="16">
    <location>
        <begin position="865"/>
        <end position="892"/>
    </location>
</feature>
<keyword evidence="10" id="KW-0833">Ubl conjugation pathway</keyword>
<keyword evidence="13" id="KW-0238">DNA-binding</keyword>
<feature type="compositionally biased region" description="Polar residues" evidence="16">
    <location>
        <begin position="463"/>
        <end position="481"/>
    </location>
</feature>
<feature type="compositionally biased region" description="Polar residues" evidence="16">
    <location>
        <begin position="953"/>
        <end position="962"/>
    </location>
</feature>
<dbReference type="SUPFAM" id="SSF46934">
    <property type="entry name" value="UBA-like"/>
    <property type="match status" value="1"/>
</dbReference>
<keyword evidence="6" id="KW-0158">Chromosome</keyword>
<dbReference type="InterPro" id="IPR003892">
    <property type="entry name" value="CUE"/>
</dbReference>
<keyword evidence="14" id="KW-0234">DNA repair</keyword>
<dbReference type="Proteomes" id="UP000236621">
    <property type="component" value="Unassembled WGS sequence"/>
</dbReference>
<feature type="compositionally biased region" description="Low complexity" evidence="16">
    <location>
        <begin position="373"/>
        <end position="387"/>
    </location>
</feature>
<keyword evidence="7" id="KW-0963">Cytoplasm</keyword>
<comment type="caution">
    <text evidence="18">The sequence shown here is derived from an EMBL/GenBank/DDBJ whole genome shotgun (WGS) entry which is preliminary data.</text>
</comment>
<keyword evidence="8" id="KW-0597">Phosphoprotein</keyword>
<dbReference type="GO" id="GO:0006281">
    <property type="term" value="P:DNA repair"/>
    <property type="evidence" value="ECO:0007669"/>
    <property type="project" value="UniProtKB-KW"/>
</dbReference>
<feature type="region of interest" description="Disordered" evidence="16">
    <location>
        <begin position="225"/>
        <end position="482"/>
    </location>
</feature>
<feature type="domain" description="CUE" evidence="17">
    <location>
        <begin position="176"/>
        <end position="219"/>
    </location>
</feature>
<dbReference type="GO" id="GO:0005634">
    <property type="term" value="C:nucleus"/>
    <property type="evidence" value="ECO:0007669"/>
    <property type="project" value="UniProtKB-SubCell"/>
</dbReference>
<dbReference type="CDD" id="cd14368">
    <property type="entry name" value="CUE_DEF1_like"/>
    <property type="match status" value="1"/>
</dbReference>
<evidence type="ECO:0000256" key="13">
    <source>
        <dbReference type="ARBA" id="ARBA00023125"/>
    </source>
</evidence>
<dbReference type="GO" id="GO:0003677">
    <property type="term" value="F:DNA binding"/>
    <property type="evidence" value="ECO:0007669"/>
    <property type="project" value="UniProtKB-KW"/>
</dbReference>
<evidence type="ECO:0000256" key="14">
    <source>
        <dbReference type="ARBA" id="ARBA00023204"/>
    </source>
</evidence>
<gene>
    <name evidence="18" type="ORF">TCAP_00938</name>
</gene>
<evidence type="ECO:0000256" key="1">
    <source>
        <dbReference type="ARBA" id="ARBA00004123"/>
    </source>
</evidence>
<evidence type="ECO:0000256" key="9">
    <source>
        <dbReference type="ARBA" id="ARBA00022763"/>
    </source>
</evidence>
<dbReference type="PANTHER" id="PTHR16308:SF13">
    <property type="entry name" value="PROTEIN LINGERER"/>
    <property type="match status" value="1"/>
</dbReference>
<reference evidence="18 19" key="1">
    <citation type="submission" date="2017-08" db="EMBL/GenBank/DDBJ databases">
        <title>Harnessing the power of phylogenomics to disentangle the directionality and signatures of interkingdom host jumping in the parasitic fungal genus Tolypocladium.</title>
        <authorList>
            <person name="Quandt C.A."/>
            <person name="Patterson W."/>
            <person name="Spatafora J.W."/>
        </authorList>
    </citation>
    <scope>NUCLEOTIDE SEQUENCE [LARGE SCALE GENOMIC DNA]</scope>
    <source>
        <strain evidence="18 19">CBS 113982</strain>
    </source>
</reference>
<comment type="subcellular location">
    <subcellularLocation>
        <location evidence="3">Chromosome</location>
        <location evidence="3">Telomere</location>
    </subcellularLocation>
    <subcellularLocation>
        <location evidence="2">Cytoplasm</location>
    </subcellularLocation>
    <subcellularLocation>
        <location evidence="1">Nucleus</location>
    </subcellularLocation>
</comment>
<feature type="compositionally biased region" description="Low complexity" evidence="16">
    <location>
        <begin position="448"/>
        <end position="457"/>
    </location>
</feature>
<sequence>MYGPGAGGLTTGAGETPVVANIKKPSIVSLNLSSASGENLVPPFQPSTSTTSRHPASRRRVHTHAFIPALRIWLFAVLPPPPCLFADSAEAWQPVTAPPTPHQPCARRTISKPSPMSEVASRPTASRGRGSGRGGRGGFAGRGGRRANGDKSDHKAADDGLGAFDDEGDFAELRKQYGDKTSVIREMFPDWSEVDVLFALQETNGDQNEAVARIAEGTISQWGEVSKSKKTTRAKVKDTTTSAPATAEAPTAGARPARGGRVASEGGRGRGRGSERGGRGGRGRATHASTNGARNKENQQLSVPTEESPAWDNETMPVRTPKPEPKTTAADKPTTASDLPKPAAPQAKTWASMLRQSTAPKLAPAPKEPPAPETAAEPLEPQPMAEPVEPEPDVAEPEGEITPVAQRAIPVQPPAVAEPETDLPPTKDELTETNLEQVVDDSNPPPTDTAASTAADSWDPRQSPVSATATPLSASQRQHQALRTAACGYAASAMKATAERSTRVPSYQRRVLDQEEAVRMPGNREVDRAAVQFGAFSLNGGDEDVDGEREEPETRAQPPADSPVAHPRASLPPVSQPVAVPEAFSHKPAAAVPSGAAGVATQTPVPNAQQYGRFGHGISQEAAAASVKPADPFNQQTTPVSQPPFDNFAAQATQPQAQLPAGALSSAPSDYSNYYTANQQERNPYNFYGQQYSGQQGAHGQHEGVPSQQRPFGGYNAQSDNLSQYPQSGTIHNQPRFGGSSDSHNSGHSTPNPAAQTQQQQQGQQTQQAAQQQAQQQAQQPQQQGAPGTQPQSHGQQQYPNYNHPYYSNPYYHQYYSGYGQGGFAPYGKGGMYGQPYGVSPNAPYDHSSSPGTFGPSSLHRNSGLGSGLGDAYGRAGSGQAGSQPGLGGSSFGGAHESFARGASSFQSQGQSFNSQTQPPVSGSTDDLKPFGDGKAASGPSPSLGGGPRPGSATNNAPSGQSGLPPPQTSQMGGGYGGYPSHLQGHGLHGSGAYGMGAGAGGASQHGSTPYGSYGQGFGSGGYYGDGQQQQRGGWGGNYH</sequence>
<keyword evidence="9" id="KW-0227">DNA damage</keyword>
<evidence type="ECO:0000259" key="17">
    <source>
        <dbReference type="PROSITE" id="PS51140"/>
    </source>
</evidence>
<evidence type="ECO:0000256" key="5">
    <source>
        <dbReference type="ARBA" id="ARBA00020536"/>
    </source>
</evidence>
<keyword evidence="15" id="KW-0539">Nucleus</keyword>
<dbReference type="EMBL" id="NRSZ01000152">
    <property type="protein sequence ID" value="PNY29143.1"/>
    <property type="molecule type" value="Genomic_DNA"/>
</dbReference>
<evidence type="ECO:0000313" key="19">
    <source>
        <dbReference type="Proteomes" id="UP000236621"/>
    </source>
</evidence>
<evidence type="ECO:0000256" key="11">
    <source>
        <dbReference type="ARBA" id="ARBA00022843"/>
    </source>
</evidence>
<feature type="compositionally biased region" description="Basic and acidic residues" evidence="16">
    <location>
        <begin position="147"/>
        <end position="158"/>
    </location>
</feature>
<dbReference type="PANTHER" id="PTHR16308">
    <property type="entry name" value="UBIQUITIN ASSOCIATED PROTEIN 2-LIKE/LINGERER"/>
    <property type="match status" value="1"/>
</dbReference>
<feature type="compositionally biased region" description="Gly residues" evidence="16">
    <location>
        <begin position="129"/>
        <end position="142"/>
    </location>
</feature>
<evidence type="ECO:0000256" key="12">
    <source>
        <dbReference type="ARBA" id="ARBA00022895"/>
    </source>
</evidence>
<dbReference type="InterPro" id="IPR041803">
    <property type="entry name" value="DEF1_CUE"/>
</dbReference>
<feature type="region of interest" description="Disordered" evidence="16">
    <location>
        <begin position="534"/>
        <end position="805"/>
    </location>
</feature>
<feature type="compositionally biased region" description="Polar residues" evidence="16">
    <location>
        <begin position="666"/>
        <end position="698"/>
    </location>
</feature>
<organism evidence="18 19">
    <name type="scientific">Tolypocladium capitatum</name>
    <dbReference type="NCBI Taxonomy" id="45235"/>
    <lineage>
        <taxon>Eukaryota</taxon>
        <taxon>Fungi</taxon>
        <taxon>Dikarya</taxon>
        <taxon>Ascomycota</taxon>
        <taxon>Pezizomycotina</taxon>
        <taxon>Sordariomycetes</taxon>
        <taxon>Hypocreomycetidae</taxon>
        <taxon>Hypocreales</taxon>
        <taxon>Ophiocordycipitaceae</taxon>
        <taxon>Tolypocladium</taxon>
    </lineage>
</organism>
<feature type="compositionally biased region" description="Acidic residues" evidence="16">
    <location>
        <begin position="541"/>
        <end position="551"/>
    </location>
</feature>
<protein>
    <recommendedName>
        <fullName evidence="5">RNA polymerase II degradation factor 1</fullName>
    </recommendedName>
</protein>
<keyword evidence="11" id="KW-0832">Ubl conjugation</keyword>
<dbReference type="InterPro" id="IPR051833">
    <property type="entry name" value="TC-DDR_regulator"/>
</dbReference>
<feature type="region of interest" description="Disordered" evidence="16">
    <location>
        <begin position="843"/>
        <end position="984"/>
    </location>
</feature>
<evidence type="ECO:0000256" key="2">
    <source>
        <dbReference type="ARBA" id="ARBA00004496"/>
    </source>
</evidence>
<comment type="similarity">
    <text evidence="4">Belongs to the DEF1 family.</text>
</comment>
<dbReference type="Pfam" id="PF02845">
    <property type="entry name" value="CUE"/>
    <property type="match status" value="1"/>
</dbReference>
<evidence type="ECO:0000313" key="18">
    <source>
        <dbReference type="EMBL" id="PNY29143.1"/>
    </source>
</evidence>
<evidence type="ECO:0000256" key="8">
    <source>
        <dbReference type="ARBA" id="ARBA00022553"/>
    </source>
</evidence>
<feature type="compositionally biased region" description="Polar residues" evidence="16">
    <location>
        <begin position="601"/>
        <end position="610"/>
    </location>
</feature>
<keyword evidence="19" id="KW-1185">Reference proteome</keyword>
<dbReference type="InterPro" id="IPR009060">
    <property type="entry name" value="UBA-like_sf"/>
</dbReference>
<keyword evidence="12" id="KW-0779">Telomere</keyword>
<name>A0A2K3QNM8_9HYPO</name>
<feature type="compositionally biased region" description="Polar residues" evidence="16">
    <location>
        <begin position="706"/>
        <end position="733"/>
    </location>
</feature>
<accession>A0A2K3QNM8</accession>
<dbReference type="PROSITE" id="PS51140">
    <property type="entry name" value="CUE"/>
    <property type="match status" value="1"/>
</dbReference>
<evidence type="ECO:0000256" key="3">
    <source>
        <dbReference type="ARBA" id="ARBA00004574"/>
    </source>
</evidence>
<evidence type="ECO:0000256" key="10">
    <source>
        <dbReference type="ARBA" id="ARBA00022786"/>
    </source>
</evidence>
<evidence type="ECO:0000256" key="7">
    <source>
        <dbReference type="ARBA" id="ARBA00022490"/>
    </source>
</evidence>
<dbReference type="GO" id="GO:0000781">
    <property type="term" value="C:chromosome, telomeric region"/>
    <property type="evidence" value="ECO:0007669"/>
    <property type="project" value="UniProtKB-SubCell"/>
</dbReference>
<evidence type="ECO:0000256" key="6">
    <source>
        <dbReference type="ARBA" id="ARBA00022454"/>
    </source>
</evidence>